<organism evidence="5 6">
    <name type="scientific">Isobaculum melis</name>
    <dbReference type="NCBI Taxonomy" id="142588"/>
    <lineage>
        <taxon>Bacteria</taxon>
        <taxon>Bacillati</taxon>
        <taxon>Bacillota</taxon>
        <taxon>Bacilli</taxon>
        <taxon>Lactobacillales</taxon>
        <taxon>Carnobacteriaceae</taxon>
        <taxon>Isobaculum</taxon>
    </lineage>
</organism>
<proteinExistence type="inferred from homology"/>
<dbReference type="InterPro" id="IPR013216">
    <property type="entry name" value="Methyltransf_11"/>
</dbReference>
<dbReference type="Gene3D" id="3.40.50.150">
    <property type="entry name" value="Vaccinia Virus protein VP39"/>
    <property type="match status" value="1"/>
</dbReference>
<keyword evidence="3 5" id="KW-0808">Transferase</keyword>
<sequence length="205" mass="23648">MLIWIGSLLLLGTLLFYYLLQQSKKPSGRVGIFMMRLWNKVYMPLVKWSLTMTSSIKKGNKILDIGVGNGASSRYLSTLASEIQVTGIDISKQAITSAQKLQSEANIDYQIMDVQDLAFDNQSFDLITAFQTHFHWPNLTKSLQEIHRVLKKDGRVIFASETAKIQYFLPRHKQPTQFEKELKALNFHHFTVHQTAQWTCYIFTK</sequence>
<dbReference type="Pfam" id="PF08241">
    <property type="entry name" value="Methyltransf_11"/>
    <property type="match status" value="1"/>
</dbReference>
<reference evidence="5 6" key="1">
    <citation type="submission" date="2016-10" db="EMBL/GenBank/DDBJ databases">
        <authorList>
            <person name="de Groot N.N."/>
        </authorList>
    </citation>
    <scope>NUCLEOTIDE SEQUENCE [LARGE SCALE GENOMIC DNA]</scope>
    <source>
        <strain evidence="5 6">DSM 13760</strain>
    </source>
</reference>
<dbReference type="AlphaFoldDB" id="A0A1H9UAB8"/>
<dbReference type="RefSeq" id="WP_092653948.1">
    <property type="nucleotide sequence ID" value="NZ_FOHA01000024.1"/>
</dbReference>
<gene>
    <name evidence="5" type="ORF">SAMN04488559_12426</name>
</gene>
<dbReference type="GO" id="GO:0008757">
    <property type="term" value="F:S-adenosylmethionine-dependent methyltransferase activity"/>
    <property type="evidence" value="ECO:0007669"/>
    <property type="project" value="InterPro"/>
</dbReference>
<dbReference type="EMBL" id="FOHA01000024">
    <property type="protein sequence ID" value="SES06104.1"/>
    <property type="molecule type" value="Genomic_DNA"/>
</dbReference>
<dbReference type="InterPro" id="IPR029063">
    <property type="entry name" value="SAM-dependent_MTases_sf"/>
</dbReference>
<comment type="similarity">
    <text evidence="1">Belongs to the methyltransferase superfamily.</text>
</comment>
<dbReference type="PANTHER" id="PTHR44942">
    <property type="entry name" value="METHYLTRANSF_11 DOMAIN-CONTAINING PROTEIN"/>
    <property type="match status" value="1"/>
</dbReference>
<protein>
    <submittedName>
        <fullName evidence="5">Methyltransferase domain-containing protein</fullName>
    </submittedName>
</protein>
<evidence type="ECO:0000256" key="2">
    <source>
        <dbReference type="ARBA" id="ARBA00022603"/>
    </source>
</evidence>
<dbReference type="OrthoDB" id="43862at2"/>
<keyword evidence="2 5" id="KW-0489">Methyltransferase</keyword>
<evidence type="ECO:0000256" key="1">
    <source>
        <dbReference type="ARBA" id="ARBA00008361"/>
    </source>
</evidence>
<evidence type="ECO:0000313" key="5">
    <source>
        <dbReference type="EMBL" id="SES06104.1"/>
    </source>
</evidence>
<dbReference type="STRING" id="142588.SAMN04488559_12426"/>
<dbReference type="GO" id="GO:0032259">
    <property type="term" value="P:methylation"/>
    <property type="evidence" value="ECO:0007669"/>
    <property type="project" value="UniProtKB-KW"/>
</dbReference>
<evidence type="ECO:0000256" key="3">
    <source>
        <dbReference type="ARBA" id="ARBA00022679"/>
    </source>
</evidence>
<accession>A0A1H9UAB8</accession>
<dbReference type="Proteomes" id="UP000198948">
    <property type="component" value="Unassembled WGS sequence"/>
</dbReference>
<name>A0A1H9UAB8_9LACT</name>
<evidence type="ECO:0000259" key="4">
    <source>
        <dbReference type="Pfam" id="PF08241"/>
    </source>
</evidence>
<dbReference type="CDD" id="cd02440">
    <property type="entry name" value="AdoMet_MTases"/>
    <property type="match status" value="1"/>
</dbReference>
<dbReference type="InterPro" id="IPR051052">
    <property type="entry name" value="Diverse_substrate_MTase"/>
</dbReference>
<dbReference type="SUPFAM" id="SSF53335">
    <property type="entry name" value="S-adenosyl-L-methionine-dependent methyltransferases"/>
    <property type="match status" value="1"/>
</dbReference>
<feature type="domain" description="Methyltransferase type 11" evidence="4">
    <location>
        <begin position="63"/>
        <end position="158"/>
    </location>
</feature>
<dbReference type="PANTHER" id="PTHR44942:SF4">
    <property type="entry name" value="METHYLTRANSFERASE TYPE 11 DOMAIN-CONTAINING PROTEIN"/>
    <property type="match status" value="1"/>
</dbReference>
<evidence type="ECO:0000313" key="6">
    <source>
        <dbReference type="Proteomes" id="UP000198948"/>
    </source>
</evidence>
<keyword evidence="6" id="KW-1185">Reference proteome</keyword>